<dbReference type="Proteomes" id="UP000198598">
    <property type="component" value="Unassembled WGS sequence"/>
</dbReference>
<sequence length="171" mass="19608">MPERNIQFLPECHADTALLRHFIPDHRQSIHILGCPEVAKTMLSSKAAAYRFIGMVDNDDDLDIRCKGFFKDFKLVTQENRVTVRSNFSTEQHIIVIDKAAESFLIWNADQVGVDLNIYGFSSMVKILRNQTKSPTIETDPNYLRLLADLHTRQAPGFLTLERILNDFIIT</sequence>
<gene>
    <name evidence="1" type="ORF">SAMN05216167_101982</name>
</gene>
<dbReference type="EMBL" id="FOLQ01000001">
    <property type="protein sequence ID" value="SFC37690.1"/>
    <property type="molecule type" value="Genomic_DNA"/>
</dbReference>
<organism evidence="1 2">
    <name type="scientific">Spirosoma endophyticum</name>
    <dbReference type="NCBI Taxonomy" id="662367"/>
    <lineage>
        <taxon>Bacteria</taxon>
        <taxon>Pseudomonadati</taxon>
        <taxon>Bacteroidota</taxon>
        <taxon>Cytophagia</taxon>
        <taxon>Cytophagales</taxon>
        <taxon>Cytophagaceae</taxon>
        <taxon>Spirosoma</taxon>
    </lineage>
</organism>
<protein>
    <submittedName>
        <fullName evidence="1">Uncharacterized protein</fullName>
    </submittedName>
</protein>
<accession>A0A1I1IWU2</accession>
<proteinExistence type="predicted"/>
<evidence type="ECO:0000313" key="2">
    <source>
        <dbReference type="Proteomes" id="UP000198598"/>
    </source>
</evidence>
<keyword evidence="2" id="KW-1185">Reference proteome</keyword>
<name>A0A1I1IWU2_9BACT</name>
<evidence type="ECO:0000313" key="1">
    <source>
        <dbReference type="EMBL" id="SFC37690.1"/>
    </source>
</evidence>
<dbReference type="OrthoDB" id="954439at2"/>
<dbReference type="RefSeq" id="WP_093823412.1">
    <property type="nucleotide sequence ID" value="NZ_FOLQ01000001.1"/>
</dbReference>
<dbReference type="STRING" id="662367.SAMN05216167_101982"/>
<reference evidence="1 2" key="1">
    <citation type="submission" date="2016-10" db="EMBL/GenBank/DDBJ databases">
        <authorList>
            <person name="de Groot N.N."/>
        </authorList>
    </citation>
    <scope>NUCLEOTIDE SEQUENCE [LARGE SCALE GENOMIC DNA]</scope>
    <source>
        <strain evidence="1 2">DSM 26130</strain>
    </source>
</reference>
<dbReference type="AlphaFoldDB" id="A0A1I1IWU2"/>